<proteinExistence type="predicted"/>
<sequence length="696" mass="80182">MKENYNFLRSFTFDGKETSHLFQIAKVNVPFLSKDNDFFQIGNTDGKHFRNTRLGDFAISIDGFIISDNSGMTVSQTKDALVKIINSDEPKRLILDQMPDRYFNAIFTGTEEYDATDTKYTPFTLTFDVPDALAHQIESTGFSNVESTSANILYDSEFLSPKFYYNNWLSIGFDKYNGSNTLHVDFTAGMPQIVEESNDYKRWDTSWFMQDYRNQVRVNVNTGDSIDVMASIRVNALPENTTQEWAGQIKVIEWAEKPVRRVAEHTIDIPLEVNQEFVKYTQTFQIESEHCTMLSMNYGVSGDTPSQDFSQPMIQINGGGTFEYIATVGNLTATAIKVTNNGTYRTYPKFTVKMNSDNALIAFLNENRNVLQFGSPDEVDYIEKTKLETVENWTFWGKTEPDGMVTNSGFTTSYPYYVGDMNKPNIVDGTLSMDKSPHDIIPNFTDSEAWYWHGPSLTLPIPPSSTNDRTLQFTTNIRCAFPYAKINYLGRMEINIMDVNHDYVAGVVFRDSSESTDDIYLDFVYQGNVIHTYKLDKRKFKEGWREINIDRRKDQIIYRLCSIKGLNKNDDVNIQNEYKFVYNVENTQNIAFFGTWFQRFRKGDYILMGLSDVKVRWLDTPYIQDVKNVFQAGDIVEVDVEKRKLFINGVENGRLNTLGNEWEKFKLEIGDTYIQPVFSDFATQPEVNIEVHNSYL</sequence>
<dbReference type="Pfam" id="PF05709">
    <property type="entry name" value="Sipho_tail"/>
    <property type="match status" value="1"/>
</dbReference>
<dbReference type="GeneID" id="29123229"/>
<dbReference type="NCBIfam" id="TIGR01633">
    <property type="entry name" value="phi3626_gp14_N"/>
    <property type="match status" value="1"/>
</dbReference>
<protein>
    <submittedName>
        <fullName evidence="3">Putative minor tail protein</fullName>
    </submittedName>
</protein>
<dbReference type="Proteomes" id="UP000204463">
    <property type="component" value="Segment"/>
</dbReference>
<reference evidence="4" key="1">
    <citation type="submission" date="2015-04" db="EMBL/GenBank/DDBJ databases">
        <authorList>
            <person name="Sun Y."/>
            <person name="Li J."/>
            <person name="Shi H."/>
            <person name="Su S."/>
            <person name="Zhang Z."/>
        </authorList>
    </citation>
    <scope>NUCLEOTIDE SEQUENCE [LARGE SCALE GENOMIC DNA]</scope>
</reference>
<dbReference type="Gene3D" id="2.40.30.200">
    <property type="match status" value="1"/>
</dbReference>
<evidence type="ECO:0000313" key="3">
    <source>
        <dbReference type="EMBL" id="AKG94427.1"/>
    </source>
</evidence>
<organism evidence="3 4">
    <name type="scientific">Enterococcus phage Ec-ZZ2</name>
    <dbReference type="NCBI Taxonomy" id="1647400"/>
    <lineage>
        <taxon>Viruses</taxon>
        <taxon>Duplodnaviria</taxon>
        <taxon>Heunggongvirae</taxon>
        <taxon>Uroviricota</taxon>
        <taxon>Caudoviricetes</taxon>
        <taxon>Efquatrovirus</taxon>
        <taxon>Efquatrovirus EcZZ2</taxon>
    </lineage>
</organism>
<dbReference type="EMBL" id="KR131750">
    <property type="protein sequence ID" value="AKG94427.1"/>
    <property type="molecule type" value="Genomic_DNA"/>
</dbReference>
<accession>A0A139ZVY5</accession>
<keyword evidence="4" id="KW-1185">Reference proteome</keyword>
<dbReference type="Pfam" id="PF21869">
    <property type="entry name" value="Dit-like_CBM2"/>
    <property type="match status" value="1"/>
</dbReference>
<evidence type="ECO:0000259" key="2">
    <source>
        <dbReference type="Pfam" id="PF21869"/>
    </source>
</evidence>
<evidence type="ECO:0000259" key="1">
    <source>
        <dbReference type="Pfam" id="PF05709"/>
    </source>
</evidence>
<dbReference type="InterPro" id="IPR008841">
    <property type="entry name" value="Siphovirus-type_tail_N"/>
</dbReference>
<name>A0A139ZVY5_9CAUD</name>
<dbReference type="KEGG" id="vg:29123229"/>
<feature type="domain" description="Distal tail component second carbohydrate binding" evidence="2">
    <location>
        <begin position="398"/>
        <end position="568"/>
    </location>
</feature>
<dbReference type="InterPro" id="IPR006520">
    <property type="entry name" value="Dit_BPSPP_N"/>
</dbReference>
<gene>
    <name evidence="3" type="ORF">ZZ2_024</name>
</gene>
<dbReference type="InterPro" id="IPR054064">
    <property type="entry name" value="Dit-like_CBM2"/>
</dbReference>
<feature type="domain" description="Siphovirus-type tail component RIFT-related" evidence="1">
    <location>
        <begin position="28"/>
        <end position="129"/>
    </location>
</feature>
<dbReference type="OrthoDB" id="424at10239"/>
<dbReference type="RefSeq" id="YP_009303723.1">
    <property type="nucleotide sequence ID" value="NC_031260.1"/>
</dbReference>
<evidence type="ECO:0000313" key="4">
    <source>
        <dbReference type="Proteomes" id="UP000204463"/>
    </source>
</evidence>